<organism evidence="1 2">
    <name type="scientific">Deferribacter autotrophicus</name>
    <dbReference type="NCBI Taxonomy" id="500465"/>
    <lineage>
        <taxon>Bacteria</taxon>
        <taxon>Pseudomonadati</taxon>
        <taxon>Deferribacterota</taxon>
        <taxon>Deferribacteres</taxon>
        <taxon>Deferribacterales</taxon>
        <taxon>Deferribacteraceae</taxon>
        <taxon>Deferribacter</taxon>
    </lineage>
</organism>
<dbReference type="InterPro" id="IPR027396">
    <property type="entry name" value="DsrEFH-like"/>
</dbReference>
<evidence type="ECO:0000313" key="2">
    <source>
        <dbReference type="Proteomes" id="UP000322876"/>
    </source>
</evidence>
<evidence type="ECO:0000313" key="1">
    <source>
        <dbReference type="EMBL" id="KAA0257371.1"/>
    </source>
</evidence>
<dbReference type="EMBL" id="VFJB01000008">
    <property type="protein sequence ID" value="KAA0257371.1"/>
    <property type="molecule type" value="Genomic_DNA"/>
</dbReference>
<sequence length="106" mass="12117">MAKILIWLASGKKELLEPGITYGINAKKYGWVEDVKFVIFGQAEKLLLEDEELFKTLQEHVEPVYCKFVADQKGISEKLEEKGAKVIYVGEFISNLIKEGYEVLTF</sequence>
<dbReference type="SUPFAM" id="SSF75169">
    <property type="entry name" value="DsrEFH-like"/>
    <property type="match status" value="1"/>
</dbReference>
<name>A0A5A8F352_9BACT</name>
<evidence type="ECO:0008006" key="3">
    <source>
        <dbReference type="Google" id="ProtNLM"/>
    </source>
</evidence>
<keyword evidence="2" id="KW-1185">Reference proteome</keyword>
<dbReference type="OrthoDB" id="9805634at2"/>
<dbReference type="AlphaFoldDB" id="A0A5A8F352"/>
<proteinExistence type="predicted"/>
<gene>
    <name evidence="1" type="ORF">FHQ18_10005</name>
</gene>
<dbReference type="Proteomes" id="UP000322876">
    <property type="component" value="Unassembled WGS sequence"/>
</dbReference>
<comment type="caution">
    <text evidence="1">The sequence shown here is derived from an EMBL/GenBank/DDBJ whole genome shotgun (WGS) entry which is preliminary data.</text>
</comment>
<accession>A0A5A8F352</accession>
<protein>
    <recommendedName>
        <fullName evidence="3">DsrE family protein</fullName>
    </recommendedName>
</protein>
<dbReference type="RefSeq" id="WP_149267044.1">
    <property type="nucleotide sequence ID" value="NZ_VFJB01000008.1"/>
</dbReference>
<dbReference type="Gene3D" id="3.40.1260.10">
    <property type="entry name" value="DsrEFH-like"/>
    <property type="match status" value="1"/>
</dbReference>
<reference evidence="1 2" key="1">
    <citation type="submission" date="2019-06" db="EMBL/GenBank/DDBJ databases">
        <title>Genomic insights into carbon and energy metabolism of Deferribacter autotrophicus revealed new metabolic traits in the phylum Deferribacteres.</title>
        <authorList>
            <person name="Slobodkin A.I."/>
            <person name="Slobodkina G.B."/>
            <person name="Allioux M."/>
            <person name="Alain K."/>
            <person name="Jebbar M."/>
            <person name="Shadrin V."/>
            <person name="Kublanov I.V."/>
            <person name="Toshchakov S.V."/>
            <person name="Bonch-Osmolovskaya E.A."/>
        </authorList>
    </citation>
    <scope>NUCLEOTIDE SEQUENCE [LARGE SCALE GENOMIC DNA]</scope>
    <source>
        <strain evidence="1 2">SL50</strain>
    </source>
</reference>